<reference evidence="2" key="2">
    <citation type="submission" date="2016-02" db="EMBL/GenBank/DDBJ databases">
        <authorList>
            <person name="Wen L."/>
            <person name="He K."/>
            <person name="Yang H."/>
        </authorList>
    </citation>
    <scope>NUCLEOTIDE SEQUENCE</scope>
</reference>
<dbReference type="EMBL" id="KU736867">
    <property type="protein sequence ID" value="AMP42123.1"/>
    <property type="molecule type" value="Genomic_DNA"/>
</dbReference>
<evidence type="ECO:0000313" key="2">
    <source>
        <dbReference type="EMBL" id="AMP42123.1"/>
    </source>
</evidence>
<feature type="chain" id="PRO_5007493473" description="Lipoprotein" evidence="1">
    <location>
        <begin position="24"/>
        <end position="191"/>
    </location>
</feature>
<proteinExistence type="predicted"/>
<name>A0A142BVI5_9BACT</name>
<organism evidence="2">
    <name type="scientific">uncultured bacterium IN-02</name>
    <dbReference type="NCBI Taxonomy" id="1805580"/>
    <lineage>
        <taxon>Bacteria</taxon>
        <taxon>environmental samples</taxon>
    </lineage>
</organism>
<dbReference type="PROSITE" id="PS51257">
    <property type="entry name" value="PROKAR_LIPOPROTEIN"/>
    <property type="match status" value="1"/>
</dbReference>
<dbReference type="AlphaFoldDB" id="A0A142BVI5"/>
<feature type="signal peptide" evidence="1">
    <location>
        <begin position="1"/>
        <end position="23"/>
    </location>
</feature>
<sequence length="191" mass="20589">MKKTFIVSLCFFLLLCMCAGMFAACSGGIGSSWLPQGAEEKGVAFWQLNVAEHAVTRCILRTDDGIAYDYTPKGGFTEKTETVQTADTKLTAGQLPALAQAADAFLKENDSSGKKGYTLSLMEPRYAFSDFSETLAMGKAAVYSISSGKITVLEAQEYSGSKAYGAVIPVMSDDPDFGNSSVSREWIHIDR</sequence>
<evidence type="ECO:0008006" key="3">
    <source>
        <dbReference type="Google" id="ProtNLM"/>
    </source>
</evidence>
<protein>
    <recommendedName>
        <fullName evidence="3">Lipoprotein</fullName>
    </recommendedName>
</protein>
<evidence type="ECO:0000256" key="1">
    <source>
        <dbReference type="SAM" id="SignalP"/>
    </source>
</evidence>
<keyword evidence="1" id="KW-0732">Signal</keyword>
<accession>A0A142BVI5</accession>
<reference evidence="2" key="1">
    <citation type="journal article" date="2016" name="Appl. Environ. Microbiol.">
        <title>Diversity of the Tetracycline Mobilome within a Chinese Pig Manure Sample.</title>
        <authorList>
            <person name="Leclercq S.O."/>
            <person name="Wang C."/>
            <person name="Zhu Y."/>
            <person name="Wu H."/>
            <person name="Du X."/>
            <person name="Liu Z."/>
            <person name="Feng J."/>
        </authorList>
    </citation>
    <scope>NUCLEOTIDE SEQUENCE</scope>
</reference>